<gene>
    <name evidence="7" type="primary">mutS2</name>
    <name evidence="7" type="synonym">rqcU</name>
    <name evidence="11" type="ORF">DNFV4_01384</name>
</gene>
<dbReference type="Pfam" id="PF00488">
    <property type="entry name" value="MutS_V"/>
    <property type="match status" value="1"/>
</dbReference>
<keyword evidence="4 7" id="KW-0067">ATP-binding</keyword>
<dbReference type="SUPFAM" id="SSF160443">
    <property type="entry name" value="SMR domain-like"/>
    <property type="match status" value="1"/>
</dbReference>
<proteinExistence type="inferred from homology"/>
<comment type="subunit">
    <text evidence="7">Homodimer. Binds to stalled ribosomes, contacting rRNA.</text>
</comment>
<dbReference type="GO" id="GO:0019843">
    <property type="term" value="F:rRNA binding"/>
    <property type="evidence" value="ECO:0007669"/>
    <property type="project" value="UniProtKB-UniRule"/>
</dbReference>
<keyword evidence="2 7" id="KW-0547">Nucleotide-binding</keyword>
<keyword evidence="12" id="KW-1185">Reference proteome</keyword>
<dbReference type="PROSITE" id="PS50828">
    <property type="entry name" value="SMR"/>
    <property type="match status" value="1"/>
</dbReference>
<evidence type="ECO:0000256" key="3">
    <source>
        <dbReference type="ARBA" id="ARBA00022801"/>
    </source>
</evidence>
<organism evidence="11 12">
    <name type="scientific">Nitrospira tepida</name>
    <dbReference type="NCBI Taxonomy" id="2973512"/>
    <lineage>
        <taxon>Bacteria</taxon>
        <taxon>Pseudomonadati</taxon>
        <taxon>Nitrospirota</taxon>
        <taxon>Nitrospiria</taxon>
        <taxon>Nitrospirales</taxon>
        <taxon>Nitrospiraceae</taxon>
        <taxon>Nitrospira</taxon>
    </lineage>
</organism>
<dbReference type="InterPro" id="IPR000432">
    <property type="entry name" value="DNA_mismatch_repair_MutS_C"/>
</dbReference>
<accession>A0AA86T5X8</accession>
<evidence type="ECO:0000256" key="2">
    <source>
        <dbReference type="ARBA" id="ARBA00022741"/>
    </source>
</evidence>
<keyword evidence="7" id="KW-0540">Nuclease</keyword>
<evidence type="ECO:0000256" key="7">
    <source>
        <dbReference type="HAMAP-Rule" id="MF_00092"/>
    </source>
</evidence>
<dbReference type="PANTHER" id="PTHR48466:SF2">
    <property type="entry name" value="OS10G0509000 PROTEIN"/>
    <property type="match status" value="1"/>
</dbReference>
<comment type="similarity">
    <text evidence="7">Belongs to the DNA mismatch repair MutS family. MutS2 subfamily.</text>
</comment>
<name>A0AA86T5X8_9BACT</name>
<feature type="coiled-coil region" evidence="8">
    <location>
        <begin position="594"/>
        <end position="637"/>
    </location>
</feature>
<dbReference type="GO" id="GO:0045910">
    <property type="term" value="P:negative regulation of DNA recombination"/>
    <property type="evidence" value="ECO:0007669"/>
    <property type="project" value="InterPro"/>
</dbReference>
<dbReference type="NCBIfam" id="TIGR01069">
    <property type="entry name" value="mutS2"/>
    <property type="match status" value="1"/>
</dbReference>
<dbReference type="Gene3D" id="3.40.50.300">
    <property type="entry name" value="P-loop containing nucleotide triphosphate hydrolases"/>
    <property type="match status" value="1"/>
</dbReference>
<dbReference type="HAMAP" id="MF_00092">
    <property type="entry name" value="MutS2"/>
    <property type="match status" value="1"/>
</dbReference>
<dbReference type="Proteomes" id="UP001179121">
    <property type="component" value="Chromosome"/>
</dbReference>
<dbReference type="SMART" id="SM00533">
    <property type="entry name" value="MUTSd"/>
    <property type="match status" value="1"/>
</dbReference>
<dbReference type="InterPro" id="IPR046893">
    <property type="entry name" value="MSSS"/>
</dbReference>
<feature type="domain" description="Smr" evidence="10">
    <location>
        <begin position="734"/>
        <end position="809"/>
    </location>
</feature>
<dbReference type="GO" id="GO:0030983">
    <property type="term" value="F:mismatched DNA binding"/>
    <property type="evidence" value="ECO:0007669"/>
    <property type="project" value="InterPro"/>
</dbReference>
<feature type="region of interest" description="Disordered" evidence="9">
    <location>
        <begin position="695"/>
        <end position="723"/>
    </location>
</feature>
<dbReference type="InterPro" id="IPR007696">
    <property type="entry name" value="DNA_mismatch_repair_MutS_core"/>
</dbReference>
<evidence type="ECO:0000259" key="10">
    <source>
        <dbReference type="PROSITE" id="PS50828"/>
    </source>
</evidence>
<protein>
    <recommendedName>
        <fullName evidence="7">Endonuclease MutS2</fullName>
        <ecNumber evidence="7">3.1.-.-</ecNumber>
    </recommendedName>
    <alternativeName>
        <fullName evidence="7">Ribosome-associated protein quality control-upstream factor</fullName>
        <shortName evidence="7">RQC-upstream factor</shortName>
        <shortName evidence="7">RqcU</shortName>
        <ecNumber evidence="7">3.6.4.-</ecNumber>
    </alternativeName>
</protein>
<dbReference type="InterPro" id="IPR005747">
    <property type="entry name" value="MutS2"/>
</dbReference>
<dbReference type="EC" id="3.6.4.-" evidence="7"/>
<dbReference type="GO" id="GO:0043023">
    <property type="term" value="F:ribosomal large subunit binding"/>
    <property type="evidence" value="ECO:0007669"/>
    <property type="project" value="UniProtKB-UniRule"/>
</dbReference>
<dbReference type="Pfam" id="PF01713">
    <property type="entry name" value="Smr"/>
    <property type="match status" value="1"/>
</dbReference>
<keyword evidence="3 7" id="KW-0378">Hydrolase</keyword>
<dbReference type="GO" id="GO:0005524">
    <property type="term" value="F:ATP binding"/>
    <property type="evidence" value="ECO:0007669"/>
    <property type="project" value="UniProtKB-UniRule"/>
</dbReference>
<dbReference type="Pfam" id="PF20297">
    <property type="entry name" value="MSSS"/>
    <property type="match status" value="1"/>
</dbReference>
<dbReference type="PANTHER" id="PTHR48466">
    <property type="entry name" value="OS10G0509000 PROTEIN-RELATED"/>
    <property type="match status" value="1"/>
</dbReference>
<reference evidence="11" key="1">
    <citation type="submission" date="2022-10" db="EMBL/GenBank/DDBJ databases">
        <authorList>
            <person name="Koch H."/>
        </authorList>
    </citation>
    <scope>NUCLEOTIDE SEQUENCE</scope>
    <source>
        <strain evidence="11">DNF</strain>
    </source>
</reference>
<dbReference type="SUPFAM" id="SSF52540">
    <property type="entry name" value="P-loop containing nucleoside triphosphate hydrolases"/>
    <property type="match status" value="1"/>
</dbReference>
<evidence type="ECO:0000256" key="5">
    <source>
        <dbReference type="ARBA" id="ARBA00022884"/>
    </source>
</evidence>
<evidence type="ECO:0000256" key="1">
    <source>
        <dbReference type="ARBA" id="ARBA00022730"/>
    </source>
</evidence>
<dbReference type="InterPro" id="IPR036063">
    <property type="entry name" value="Smr_dom_sf"/>
</dbReference>
<evidence type="ECO:0000313" key="12">
    <source>
        <dbReference type="Proteomes" id="UP001179121"/>
    </source>
</evidence>
<evidence type="ECO:0000313" key="11">
    <source>
        <dbReference type="EMBL" id="CAI4030952.1"/>
    </source>
</evidence>
<dbReference type="SUPFAM" id="SSF48334">
    <property type="entry name" value="DNA repair protein MutS, domain III"/>
    <property type="match status" value="1"/>
</dbReference>
<keyword evidence="1 7" id="KW-0699">rRNA-binding</keyword>
<dbReference type="GO" id="GO:0016887">
    <property type="term" value="F:ATP hydrolysis activity"/>
    <property type="evidence" value="ECO:0007669"/>
    <property type="project" value="InterPro"/>
</dbReference>
<dbReference type="EMBL" id="OX365700">
    <property type="protein sequence ID" value="CAI4030952.1"/>
    <property type="molecule type" value="Genomic_DNA"/>
</dbReference>
<dbReference type="InterPro" id="IPR002625">
    <property type="entry name" value="Smr_dom"/>
</dbReference>
<comment type="function">
    <text evidence="7">Acts as a ribosome collision sensor, splitting the ribosome into its 2 subunits. Detects stalled/collided 70S ribosomes which it binds and splits by an ATP-hydrolysis driven conformational change. Acts upstream of the ribosome quality control system (RQC), a ribosome-associated complex that mediates the extraction of incompletely synthesized nascent chains from stalled ribosomes and their subsequent degradation. Probably generates substrates for RQC.</text>
</comment>
<dbReference type="GO" id="GO:0072344">
    <property type="term" value="P:rescue of stalled ribosome"/>
    <property type="evidence" value="ECO:0007669"/>
    <property type="project" value="UniProtKB-UniRule"/>
</dbReference>
<dbReference type="InterPro" id="IPR027417">
    <property type="entry name" value="P-loop_NTPase"/>
</dbReference>
<dbReference type="FunFam" id="3.40.50.300:FF:000830">
    <property type="entry name" value="Endonuclease MutS2"/>
    <property type="match status" value="1"/>
</dbReference>
<evidence type="ECO:0000256" key="4">
    <source>
        <dbReference type="ARBA" id="ARBA00022840"/>
    </source>
</evidence>
<dbReference type="InterPro" id="IPR045076">
    <property type="entry name" value="MutS"/>
</dbReference>
<evidence type="ECO:0000256" key="6">
    <source>
        <dbReference type="ARBA" id="ARBA00023125"/>
    </source>
</evidence>
<dbReference type="SMART" id="SM00534">
    <property type="entry name" value="MUTSac"/>
    <property type="match status" value="1"/>
</dbReference>
<dbReference type="GO" id="GO:0140664">
    <property type="term" value="F:ATP-dependent DNA damage sensor activity"/>
    <property type="evidence" value="ECO:0007669"/>
    <property type="project" value="InterPro"/>
</dbReference>
<dbReference type="GO" id="GO:0004519">
    <property type="term" value="F:endonuclease activity"/>
    <property type="evidence" value="ECO:0007669"/>
    <property type="project" value="UniProtKB-UniRule"/>
</dbReference>
<feature type="binding site" evidence="7">
    <location>
        <begin position="343"/>
        <end position="350"/>
    </location>
    <ligand>
        <name>ATP</name>
        <dbReference type="ChEBI" id="CHEBI:30616"/>
    </ligand>
</feature>
<sequence>MADEPDLKQDTLRALEWQRLLEALARHARSGMGAQGCRSLQLETDLAQATDRQRETVEMAVLQTGTDSFPALSFPDLRDVLQRTGKGGVLDTHELRDVCGVVRLIEDVIRYLSRHREDASHLAALGAPLPPIHVLSGLRTELEWAIDPEGTIKDAATPELRRLTQQAHDLKQQARHRLESILQSKRYEDILQERYFAQREGRYVVPVKTEMRTAVPGIVHDVSASGATVFLEPRELVELNNAIKVAELAVEREVRRILHELSLLVAEQAPALLEALDILARFDAIHAKAALAGQLRATAPALNDRGRIRLCQARHPLLALARPDVVPNDIDLDESVRTLVISGANTGGKTVVLKLLGLFALMVRAGLLLPCDEGSEMALFAEVYADIGDAQDLTRDLSSFSSHMVTMIGLLRLLSEAQRDGQDGMNKPRPFLLLLDEPMTSTDPAEGAALAQALLLKLAEKDVKAVVTTHYTELKVLAQQTTGFLNASVEFDVARLAPTYRLVMGIPGGSSAIEIAGRLGMDENLLEAARDRLQRDDQALERLLGDLQERQRRVAEEWKRVSALRAETEQQASEAAAITERLRASEQTERKGLRKRFTEELQRARSEIQSVLDELKRDRTAEKAKAAKERLAAMARQRSGVLAEAESIAPVDDLKPGDEVEIAGLGTKGVLLDAPAGKRRVRVRVGAADLSVSVDDLHGTGTAGPGRSGSSIGAGSKPPPHWSRLGPSQIDHVVDVRGKAADEALDEVIARLDQAVLSGGGLLRIIHGHGTGKLRTILRDYLKGSPYVSAFRAGDRHEGGDGVTLVELRI</sequence>
<keyword evidence="6 7" id="KW-0238">DNA-binding</keyword>
<dbReference type="InterPro" id="IPR036187">
    <property type="entry name" value="DNA_mismatch_repair_MutS_sf"/>
</dbReference>
<dbReference type="GO" id="GO:0006298">
    <property type="term" value="P:mismatch repair"/>
    <property type="evidence" value="ECO:0007669"/>
    <property type="project" value="InterPro"/>
</dbReference>
<dbReference type="AlphaFoldDB" id="A0AA86T5X8"/>
<dbReference type="Gene3D" id="3.30.1370.110">
    <property type="match status" value="1"/>
</dbReference>
<comment type="function">
    <text evidence="7">Endonuclease that is involved in the suppression of homologous recombination and thus may have a key role in the control of bacterial genetic diversity.</text>
</comment>
<dbReference type="RefSeq" id="WP_289267918.1">
    <property type="nucleotide sequence ID" value="NZ_OX365700.1"/>
</dbReference>
<dbReference type="EC" id="3.1.-.-" evidence="7"/>
<dbReference type="SMART" id="SM00463">
    <property type="entry name" value="SMR"/>
    <property type="match status" value="1"/>
</dbReference>
<keyword evidence="7 11" id="KW-0255">Endonuclease</keyword>
<evidence type="ECO:0000256" key="8">
    <source>
        <dbReference type="SAM" id="Coils"/>
    </source>
</evidence>
<dbReference type="PIRSF" id="PIRSF005814">
    <property type="entry name" value="MutS_YshD"/>
    <property type="match status" value="1"/>
</dbReference>
<keyword evidence="5 7" id="KW-0694">RNA-binding</keyword>
<evidence type="ECO:0000256" key="9">
    <source>
        <dbReference type="SAM" id="MobiDB-lite"/>
    </source>
</evidence>
<dbReference type="KEGG" id="nti:DNFV4_01384"/>
<keyword evidence="8" id="KW-0175">Coiled coil</keyword>